<evidence type="ECO:0000313" key="3">
    <source>
        <dbReference type="Proteomes" id="UP000269198"/>
    </source>
</evidence>
<sequence length="288" mass="31730">MRRAASEPGASFFPPEIPTDRPSPARSYGLHLGSKDNYEADREAIAGLLERFPEGVDVARQNRMFLYRAVRYLASEEGIDQFLDLGSGLPTESNVHEVVREFRPGARVVYVDMDPVVMVHGRALMADDSRVGFVHADLTDPESVLEAPETRELLDFSRPLAVLLFSIPHCVPDDELARRAVRGCLEPAVPGSFLALSHACANTPEAREEADQLIGGTGLPWKTRSSAEIDAMLEGLEPVEPGLGDINEWRPDSEQPPLSPPHPVVAPYLGSSKLRRRIYEYGGVLRKP</sequence>
<dbReference type="PIRSF" id="PIRSF017393">
    <property type="entry name" value="MTase_SAV2177"/>
    <property type="match status" value="1"/>
</dbReference>
<dbReference type="OrthoDB" id="3216820at2"/>
<dbReference type="InterPro" id="IPR006764">
    <property type="entry name" value="SAM_dep_MeTrfase_SAV2177_type"/>
</dbReference>
<dbReference type="Gene3D" id="3.40.50.150">
    <property type="entry name" value="Vaccinia Virus protein VP39"/>
    <property type="match status" value="1"/>
</dbReference>
<evidence type="ECO:0000313" key="2">
    <source>
        <dbReference type="EMBL" id="RNL82572.1"/>
    </source>
</evidence>
<accession>A0A3N0E3Z7</accession>
<dbReference type="EMBL" id="RJMB01000022">
    <property type="protein sequence ID" value="RNL82572.1"/>
    <property type="molecule type" value="Genomic_DNA"/>
</dbReference>
<dbReference type="SUPFAM" id="SSF53335">
    <property type="entry name" value="S-adenosyl-L-methionine-dependent methyltransferases"/>
    <property type="match status" value="1"/>
</dbReference>
<evidence type="ECO:0000256" key="1">
    <source>
        <dbReference type="SAM" id="MobiDB-lite"/>
    </source>
</evidence>
<evidence type="ECO:0008006" key="4">
    <source>
        <dbReference type="Google" id="ProtNLM"/>
    </source>
</evidence>
<feature type="region of interest" description="Disordered" evidence="1">
    <location>
        <begin position="243"/>
        <end position="268"/>
    </location>
</feature>
<reference evidence="2 3" key="1">
    <citation type="submission" date="2018-11" db="EMBL/GenBank/DDBJ databases">
        <title>The genome draft of YIM 96095.</title>
        <authorList>
            <person name="Tang S.-K."/>
            <person name="Chunyu W.-X."/>
            <person name="Feng Y.-Z."/>
        </authorList>
    </citation>
    <scope>NUCLEOTIDE SEQUENCE [LARGE SCALE GENOMIC DNA]</scope>
    <source>
        <strain evidence="2 3">YIM 96095</strain>
    </source>
</reference>
<dbReference type="InterPro" id="IPR029063">
    <property type="entry name" value="SAM-dependent_MTases_sf"/>
</dbReference>
<protein>
    <recommendedName>
        <fullName evidence="4">SAM-dependent methyltransferase</fullName>
    </recommendedName>
</protein>
<feature type="region of interest" description="Disordered" evidence="1">
    <location>
        <begin position="1"/>
        <end position="24"/>
    </location>
</feature>
<dbReference type="Pfam" id="PF04672">
    <property type="entry name" value="Methyltransf_19"/>
    <property type="match status" value="1"/>
</dbReference>
<comment type="caution">
    <text evidence="2">The sequence shown here is derived from an EMBL/GenBank/DDBJ whole genome shotgun (WGS) entry which is preliminary data.</text>
</comment>
<gene>
    <name evidence="2" type="ORF">EFW17_18835</name>
</gene>
<organism evidence="2 3">
    <name type="scientific">Halostreptopolyspora alba</name>
    <dbReference type="NCBI Taxonomy" id="2487137"/>
    <lineage>
        <taxon>Bacteria</taxon>
        <taxon>Bacillati</taxon>
        <taxon>Actinomycetota</taxon>
        <taxon>Actinomycetes</taxon>
        <taxon>Streptosporangiales</taxon>
        <taxon>Nocardiopsidaceae</taxon>
        <taxon>Halostreptopolyspora</taxon>
    </lineage>
</organism>
<dbReference type="Proteomes" id="UP000269198">
    <property type="component" value="Unassembled WGS sequence"/>
</dbReference>
<proteinExistence type="predicted"/>
<dbReference type="AlphaFoldDB" id="A0A3N0E3Z7"/>
<keyword evidence="3" id="KW-1185">Reference proteome</keyword>
<name>A0A3N0E3Z7_9ACTN</name>